<evidence type="ECO:0000313" key="1">
    <source>
        <dbReference type="EnsemblMetazoa" id="MESCA001572-PA"/>
    </source>
</evidence>
<dbReference type="AlphaFoldDB" id="T1GE15"/>
<reference evidence="1" key="2">
    <citation type="submission" date="2015-06" db="UniProtKB">
        <authorList>
            <consortium name="EnsemblMetazoa"/>
        </authorList>
    </citation>
    <scope>IDENTIFICATION</scope>
</reference>
<organism evidence="1 2">
    <name type="scientific">Megaselia scalaris</name>
    <name type="common">Humpbacked fly</name>
    <name type="synonym">Phora scalaris</name>
    <dbReference type="NCBI Taxonomy" id="36166"/>
    <lineage>
        <taxon>Eukaryota</taxon>
        <taxon>Metazoa</taxon>
        <taxon>Ecdysozoa</taxon>
        <taxon>Arthropoda</taxon>
        <taxon>Hexapoda</taxon>
        <taxon>Insecta</taxon>
        <taxon>Pterygota</taxon>
        <taxon>Neoptera</taxon>
        <taxon>Endopterygota</taxon>
        <taxon>Diptera</taxon>
        <taxon>Brachycera</taxon>
        <taxon>Muscomorpha</taxon>
        <taxon>Platypezoidea</taxon>
        <taxon>Phoridae</taxon>
        <taxon>Megaseliini</taxon>
        <taxon>Megaselia</taxon>
    </lineage>
</organism>
<dbReference type="HOGENOM" id="CLU_1497927_0_0_1"/>
<dbReference type="EMBL" id="CAQQ02392685">
    <property type="status" value="NOT_ANNOTATED_CDS"/>
    <property type="molecule type" value="Genomic_DNA"/>
</dbReference>
<dbReference type="EMBL" id="CAQQ02392686">
    <property type="status" value="NOT_ANNOTATED_CDS"/>
    <property type="molecule type" value="Genomic_DNA"/>
</dbReference>
<accession>T1GE15</accession>
<dbReference type="EMBL" id="CAQQ02392684">
    <property type="status" value="NOT_ANNOTATED_CDS"/>
    <property type="molecule type" value="Genomic_DNA"/>
</dbReference>
<dbReference type="EnsemblMetazoa" id="MESCA001572-RA">
    <property type="protein sequence ID" value="MESCA001572-PA"/>
    <property type="gene ID" value="MESCA001572"/>
</dbReference>
<proteinExistence type="predicted"/>
<sequence>MPILFDSFPHARKLVDILILLLLNSNKSFDFLQLTERKKIITPVHPGLPFYIISLVTVSTITKIAHIGGLTMSSSIIANHSLSSCIDYLHPNSSINIPDPAFHSFICRVPHAHQLNKFILNGLAHFALKSAQLDRACLTWEHMQFEHSYFMKLVRIASSDRDRWDLTRIELSILEVTAFV</sequence>
<protein>
    <submittedName>
        <fullName evidence="1">Uncharacterized protein</fullName>
    </submittedName>
</protein>
<reference evidence="2" key="1">
    <citation type="submission" date="2013-02" db="EMBL/GenBank/DDBJ databases">
        <authorList>
            <person name="Hughes D."/>
        </authorList>
    </citation>
    <scope>NUCLEOTIDE SEQUENCE</scope>
    <source>
        <strain>Durham</strain>
        <strain evidence="2">NC isolate 2 -- Noor lab</strain>
    </source>
</reference>
<evidence type="ECO:0000313" key="2">
    <source>
        <dbReference type="Proteomes" id="UP000015102"/>
    </source>
</evidence>
<name>T1GE15_MEGSC</name>
<keyword evidence="2" id="KW-1185">Reference proteome</keyword>
<dbReference type="Proteomes" id="UP000015102">
    <property type="component" value="Unassembled WGS sequence"/>
</dbReference>